<dbReference type="GO" id="GO:0035312">
    <property type="term" value="F:5'-3' DNA exonuclease activity"/>
    <property type="evidence" value="ECO:0007669"/>
    <property type="project" value="TreeGrafter"/>
</dbReference>
<reference evidence="1 2" key="1">
    <citation type="journal article" date="2022" name="Nat. Genet.">
        <title>Improved pea reference genome and pan-genome highlight genomic features and evolutionary characteristics.</title>
        <authorList>
            <person name="Yang T."/>
            <person name="Liu R."/>
            <person name="Luo Y."/>
            <person name="Hu S."/>
            <person name="Wang D."/>
            <person name="Wang C."/>
            <person name="Pandey M.K."/>
            <person name="Ge S."/>
            <person name="Xu Q."/>
            <person name="Li N."/>
            <person name="Li G."/>
            <person name="Huang Y."/>
            <person name="Saxena R.K."/>
            <person name="Ji Y."/>
            <person name="Li M."/>
            <person name="Yan X."/>
            <person name="He Y."/>
            <person name="Liu Y."/>
            <person name="Wang X."/>
            <person name="Xiang C."/>
            <person name="Varshney R.K."/>
            <person name="Ding H."/>
            <person name="Gao S."/>
            <person name="Zong X."/>
        </authorList>
    </citation>
    <scope>NUCLEOTIDE SEQUENCE [LARGE SCALE GENOMIC DNA]</scope>
    <source>
        <strain evidence="1 2">cv. Zhongwan 6</strain>
    </source>
</reference>
<protein>
    <submittedName>
        <fullName evidence="1">Uncharacterized protein</fullName>
    </submittedName>
</protein>
<dbReference type="Gene3D" id="3.40.50.12650">
    <property type="match status" value="1"/>
</dbReference>
<comment type="caution">
    <text evidence="1">The sequence shown here is derived from an EMBL/GenBank/DDBJ whole genome shotgun (WGS) entry which is preliminary data.</text>
</comment>
<dbReference type="AlphaFoldDB" id="A0A9D4X3F9"/>
<keyword evidence="2" id="KW-1185">Reference proteome</keyword>
<name>A0A9D4X3F9_PEA</name>
<dbReference type="PANTHER" id="PTHR23240">
    <property type="entry name" value="DNA CROSS-LINK REPAIR PROTEIN PSO2/SNM1-RELATED"/>
    <property type="match status" value="1"/>
</dbReference>
<dbReference type="PANTHER" id="PTHR23240:SF6">
    <property type="entry name" value="DNA CROSS-LINK REPAIR 1A PROTEIN"/>
    <property type="match status" value="1"/>
</dbReference>
<dbReference type="GO" id="GO:0003684">
    <property type="term" value="F:damaged DNA binding"/>
    <property type="evidence" value="ECO:0007669"/>
    <property type="project" value="TreeGrafter"/>
</dbReference>
<dbReference type="Gramene" id="Psat05G0753900-T2">
    <property type="protein sequence ID" value="KAI5412953.1"/>
    <property type="gene ID" value="KIW84_057539"/>
</dbReference>
<gene>
    <name evidence="1" type="ORF">KIW84_057539</name>
</gene>
<sequence>MNLGISYDKLHIFSLNQKIEIAGIGVTCLDANNTLSTSEWSGGTSHSCTIGKERLFLEVARSLCKKVYVTAAKLRLLNCLEFTKEDMQWFISNEHESNIHVALCGRSQASKD</sequence>
<dbReference type="EMBL" id="JAMSHJ010000005">
    <property type="protein sequence ID" value="KAI5412953.1"/>
    <property type="molecule type" value="Genomic_DNA"/>
</dbReference>
<dbReference type="Proteomes" id="UP001058974">
    <property type="component" value="Chromosome 5"/>
</dbReference>
<dbReference type="GO" id="GO:0036297">
    <property type="term" value="P:interstrand cross-link repair"/>
    <property type="evidence" value="ECO:0007669"/>
    <property type="project" value="TreeGrafter"/>
</dbReference>
<evidence type="ECO:0000313" key="2">
    <source>
        <dbReference type="Proteomes" id="UP001058974"/>
    </source>
</evidence>
<dbReference type="GO" id="GO:0006303">
    <property type="term" value="P:double-strand break repair via nonhomologous end joining"/>
    <property type="evidence" value="ECO:0007669"/>
    <property type="project" value="TreeGrafter"/>
</dbReference>
<proteinExistence type="predicted"/>
<evidence type="ECO:0000313" key="1">
    <source>
        <dbReference type="EMBL" id="KAI5412953.1"/>
    </source>
</evidence>
<organism evidence="1 2">
    <name type="scientific">Pisum sativum</name>
    <name type="common">Garden pea</name>
    <name type="synonym">Lathyrus oleraceus</name>
    <dbReference type="NCBI Taxonomy" id="3888"/>
    <lineage>
        <taxon>Eukaryota</taxon>
        <taxon>Viridiplantae</taxon>
        <taxon>Streptophyta</taxon>
        <taxon>Embryophyta</taxon>
        <taxon>Tracheophyta</taxon>
        <taxon>Spermatophyta</taxon>
        <taxon>Magnoliopsida</taxon>
        <taxon>eudicotyledons</taxon>
        <taxon>Gunneridae</taxon>
        <taxon>Pentapetalae</taxon>
        <taxon>rosids</taxon>
        <taxon>fabids</taxon>
        <taxon>Fabales</taxon>
        <taxon>Fabaceae</taxon>
        <taxon>Papilionoideae</taxon>
        <taxon>50 kb inversion clade</taxon>
        <taxon>NPAAA clade</taxon>
        <taxon>Hologalegina</taxon>
        <taxon>IRL clade</taxon>
        <taxon>Fabeae</taxon>
        <taxon>Lathyrus</taxon>
    </lineage>
</organism>
<accession>A0A9D4X3F9</accession>